<feature type="region of interest" description="Disordered" evidence="3">
    <location>
        <begin position="264"/>
        <end position="301"/>
    </location>
</feature>
<dbReference type="SMART" id="SM00062">
    <property type="entry name" value="PBPb"/>
    <property type="match status" value="1"/>
</dbReference>
<evidence type="ECO:0000256" key="2">
    <source>
        <dbReference type="ARBA" id="ARBA00022729"/>
    </source>
</evidence>
<dbReference type="EMBL" id="UGPZ01000002">
    <property type="protein sequence ID" value="STY91309.1"/>
    <property type="molecule type" value="Genomic_DNA"/>
</dbReference>
<dbReference type="Proteomes" id="UP000254133">
    <property type="component" value="Unassembled WGS sequence"/>
</dbReference>
<reference evidence="6 7" key="1">
    <citation type="submission" date="2018-06" db="EMBL/GenBank/DDBJ databases">
        <authorList>
            <consortium name="Pathogen Informatics"/>
            <person name="Doyle S."/>
        </authorList>
    </citation>
    <scope>NUCLEOTIDE SEQUENCE [LARGE SCALE GENOMIC DNA]</scope>
    <source>
        <strain evidence="6 7">NCTC9426</strain>
    </source>
</reference>
<evidence type="ECO:0000313" key="6">
    <source>
        <dbReference type="EMBL" id="STY91309.1"/>
    </source>
</evidence>
<dbReference type="Pfam" id="PF00497">
    <property type="entry name" value="SBP_bac_3"/>
    <property type="match status" value="1"/>
</dbReference>
<evidence type="ECO:0000256" key="3">
    <source>
        <dbReference type="SAM" id="MobiDB-lite"/>
    </source>
</evidence>
<evidence type="ECO:0000256" key="1">
    <source>
        <dbReference type="ARBA" id="ARBA00010333"/>
    </source>
</evidence>
<dbReference type="RefSeq" id="WP_115369208.1">
    <property type="nucleotide sequence ID" value="NZ_UGPZ01000002.1"/>
</dbReference>
<dbReference type="AlphaFoldDB" id="A0A378PT29"/>
<sequence length="301" mass="31889">MKIKYLAIALTTLALTACGGDKPADTTANTATTGTNDGKKVLIATESSFKPFSYLDNTGNLIGFEIDLANALCTEMKADCDIVAQDWDSLIPSLQANKSDAIMAGMSITPERLEVLDFSDAYFDNTLILVGKKGDNITINDLAGKTVGVQQATVSGEYLAKHQPNATVKAYDKQDNVHLDLSAGRIDYMLADFVPASDWLKTDAGANFEIKGEPIDINDKVGIAVRKDDALKGEFNTALANLKASGKYDELVAKYFAITGSASIPDNVPTPADTPAPAGDTEPVSEPADANASETAEPTKK</sequence>
<dbReference type="InterPro" id="IPR001638">
    <property type="entry name" value="Solute-binding_3/MltF_N"/>
</dbReference>
<dbReference type="SUPFAM" id="SSF53850">
    <property type="entry name" value="Periplasmic binding protein-like II"/>
    <property type="match status" value="1"/>
</dbReference>
<dbReference type="PROSITE" id="PS51257">
    <property type="entry name" value="PROKAR_LIPOPROTEIN"/>
    <property type="match status" value="1"/>
</dbReference>
<keyword evidence="2 4" id="KW-0732">Signal</keyword>
<gene>
    <name evidence="6" type="primary">artI_2</name>
    <name evidence="6" type="ORF">NCTC9426_01357</name>
</gene>
<dbReference type="PANTHER" id="PTHR35936:SF17">
    <property type="entry name" value="ARGININE-BINDING EXTRACELLULAR PROTEIN ARTP"/>
    <property type="match status" value="1"/>
</dbReference>
<evidence type="ECO:0000256" key="4">
    <source>
        <dbReference type="SAM" id="SignalP"/>
    </source>
</evidence>
<protein>
    <submittedName>
        <fullName evidence="6">ABC transporter arginine-binding protein 2</fullName>
    </submittedName>
</protein>
<organism evidence="6 7">
    <name type="scientific">Moraxella bovis</name>
    <dbReference type="NCBI Taxonomy" id="476"/>
    <lineage>
        <taxon>Bacteria</taxon>
        <taxon>Pseudomonadati</taxon>
        <taxon>Pseudomonadota</taxon>
        <taxon>Gammaproteobacteria</taxon>
        <taxon>Moraxellales</taxon>
        <taxon>Moraxellaceae</taxon>
        <taxon>Moraxella</taxon>
    </lineage>
</organism>
<proteinExistence type="inferred from homology"/>
<feature type="chain" id="PRO_5016845595" evidence="4">
    <location>
        <begin position="20"/>
        <end position="301"/>
    </location>
</feature>
<feature type="signal peptide" evidence="4">
    <location>
        <begin position="1"/>
        <end position="19"/>
    </location>
</feature>
<evidence type="ECO:0000259" key="5">
    <source>
        <dbReference type="SMART" id="SM00062"/>
    </source>
</evidence>
<feature type="compositionally biased region" description="Polar residues" evidence="3">
    <location>
        <begin position="292"/>
        <end position="301"/>
    </location>
</feature>
<accession>A0A378PT29</accession>
<evidence type="ECO:0000313" key="7">
    <source>
        <dbReference type="Proteomes" id="UP000254133"/>
    </source>
</evidence>
<feature type="compositionally biased region" description="Low complexity" evidence="3">
    <location>
        <begin position="265"/>
        <end position="282"/>
    </location>
</feature>
<dbReference type="Gene3D" id="3.40.190.10">
    <property type="entry name" value="Periplasmic binding protein-like II"/>
    <property type="match status" value="2"/>
</dbReference>
<feature type="domain" description="Solute-binding protein family 3/N-terminal" evidence="5">
    <location>
        <begin position="40"/>
        <end position="259"/>
    </location>
</feature>
<comment type="similarity">
    <text evidence="1">Belongs to the bacterial solute-binding protein 3 family.</text>
</comment>
<dbReference type="PANTHER" id="PTHR35936">
    <property type="entry name" value="MEMBRANE-BOUND LYTIC MUREIN TRANSGLYCOSYLASE F"/>
    <property type="match status" value="1"/>
</dbReference>
<name>A0A378PT29_MORBO</name>